<comment type="caution">
    <text evidence="1">The sequence shown here is derived from an EMBL/GenBank/DDBJ whole genome shotgun (WGS) entry which is preliminary data.</text>
</comment>
<sequence length="130" mass="14838">MVNFKCGDGILAFNNAIALLEHSNELYQPMLSFLSNCCINKALTLQPFVMYVEYLQKFWYTAEVEKETNTITFSLSWWDEPLSFTQKEFISAIGLPIYKNHVPPPPKETVRAGLTTSCLFDKDKLTLSST</sequence>
<organism evidence="1">
    <name type="scientific">Tanacetum cinerariifolium</name>
    <name type="common">Dalmatian daisy</name>
    <name type="synonym">Chrysanthemum cinerariifolium</name>
    <dbReference type="NCBI Taxonomy" id="118510"/>
    <lineage>
        <taxon>Eukaryota</taxon>
        <taxon>Viridiplantae</taxon>
        <taxon>Streptophyta</taxon>
        <taxon>Embryophyta</taxon>
        <taxon>Tracheophyta</taxon>
        <taxon>Spermatophyta</taxon>
        <taxon>Magnoliopsida</taxon>
        <taxon>eudicotyledons</taxon>
        <taxon>Gunneridae</taxon>
        <taxon>Pentapetalae</taxon>
        <taxon>asterids</taxon>
        <taxon>campanulids</taxon>
        <taxon>Asterales</taxon>
        <taxon>Asteraceae</taxon>
        <taxon>Asteroideae</taxon>
        <taxon>Anthemideae</taxon>
        <taxon>Anthemidinae</taxon>
        <taxon>Tanacetum</taxon>
    </lineage>
</organism>
<protein>
    <submittedName>
        <fullName evidence="1">Uncharacterized protein</fullName>
    </submittedName>
</protein>
<accession>A0A699JR91</accession>
<feature type="non-terminal residue" evidence="1">
    <location>
        <position position="130"/>
    </location>
</feature>
<dbReference type="AlphaFoldDB" id="A0A699JR91"/>
<name>A0A699JR91_TANCI</name>
<evidence type="ECO:0000313" key="1">
    <source>
        <dbReference type="EMBL" id="GFA53456.1"/>
    </source>
</evidence>
<proteinExistence type="predicted"/>
<reference evidence="1" key="1">
    <citation type="journal article" date="2019" name="Sci. Rep.">
        <title>Draft genome of Tanacetum cinerariifolium, the natural source of mosquito coil.</title>
        <authorList>
            <person name="Yamashiro T."/>
            <person name="Shiraishi A."/>
            <person name="Satake H."/>
            <person name="Nakayama K."/>
        </authorList>
    </citation>
    <scope>NUCLEOTIDE SEQUENCE</scope>
</reference>
<dbReference type="EMBL" id="BKCJ010440999">
    <property type="protein sequence ID" value="GFA53456.1"/>
    <property type="molecule type" value="Genomic_DNA"/>
</dbReference>
<gene>
    <name evidence="1" type="ORF">Tci_625428</name>
</gene>